<evidence type="ECO:0000256" key="1">
    <source>
        <dbReference type="SAM" id="MobiDB-lite"/>
    </source>
</evidence>
<evidence type="ECO:0000313" key="2">
    <source>
        <dbReference type="EMBL" id="CAG7866285.1"/>
    </source>
</evidence>
<name>A0A3P5Y7F9_BRACM</name>
<feature type="region of interest" description="Disordered" evidence="1">
    <location>
        <begin position="1"/>
        <end position="33"/>
    </location>
</feature>
<sequence>MAASSALLSDLKARGVSAQQSLQRKNAKNKGFM</sequence>
<accession>A0A3P5Y7F9</accession>
<feature type="compositionally biased region" description="Low complexity" evidence="1">
    <location>
        <begin position="1"/>
        <end position="10"/>
    </location>
</feature>
<reference evidence="3" key="1">
    <citation type="submission" date="2018-11" db="EMBL/GenBank/DDBJ databases">
        <authorList>
            <consortium name="Genoscope - CEA"/>
            <person name="William W."/>
        </authorList>
    </citation>
    <scope>NUCLEOTIDE SEQUENCE</scope>
</reference>
<dbReference type="Gramene" id="A09p67520.2_BraZ1">
    <property type="protein sequence ID" value="A09p67520.2_BraZ1.CDS"/>
    <property type="gene ID" value="A09g67520.2_BraZ1"/>
</dbReference>
<dbReference type="Proteomes" id="UP000694005">
    <property type="component" value="Chromosome A09"/>
</dbReference>
<protein>
    <submittedName>
        <fullName evidence="2">Uncharacterized protein</fullName>
    </submittedName>
</protein>
<dbReference type="AlphaFoldDB" id="A0A3P5Y7F9"/>
<evidence type="ECO:0000313" key="3">
    <source>
        <dbReference type="EMBL" id="VDC63289.1"/>
    </source>
</evidence>
<gene>
    <name evidence="3" type="ORF">BRAA09T40900Z</name>
    <name evidence="2" type="ORF">BRAPAZ1V2_A09P67520.2</name>
</gene>
<proteinExistence type="predicted"/>
<organism evidence="3">
    <name type="scientific">Brassica campestris</name>
    <name type="common">Field mustard</name>
    <dbReference type="NCBI Taxonomy" id="3711"/>
    <lineage>
        <taxon>Eukaryota</taxon>
        <taxon>Viridiplantae</taxon>
        <taxon>Streptophyta</taxon>
        <taxon>Embryophyta</taxon>
        <taxon>Tracheophyta</taxon>
        <taxon>Spermatophyta</taxon>
        <taxon>Magnoliopsida</taxon>
        <taxon>eudicotyledons</taxon>
        <taxon>Gunneridae</taxon>
        <taxon>Pentapetalae</taxon>
        <taxon>rosids</taxon>
        <taxon>malvids</taxon>
        <taxon>Brassicales</taxon>
        <taxon>Brassicaceae</taxon>
        <taxon>Brassiceae</taxon>
        <taxon>Brassica</taxon>
    </lineage>
</organism>
<dbReference type="EMBL" id="LS974625">
    <property type="protein sequence ID" value="CAG7866285.1"/>
    <property type="molecule type" value="Genomic_DNA"/>
</dbReference>
<dbReference type="EMBL" id="LR031568">
    <property type="protein sequence ID" value="VDC63289.1"/>
    <property type="molecule type" value="Genomic_DNA"/>
</dbReference>